<dbReference type="InterPro" id="IPR000741">
    <property type="entry name" value="FBA_I"/>
</dbReference>
<accession>A0A0H5D473</accession>
<dbReference type="Proteomes" id="UP000043764">
    <property type="component" value="Unassembled WGS sequence"/>
</dbReference>
<keyword evidence="8" id="KW-1185">Reference proteome</keyword>
<evidence type="ECO:0000256" key="2">
    <source>
        <dbReference type="ARBA" id="ARBA00010387"/>
    </source>
</evidence>
<evidence type="ECO:0000313" key="8">
    <source>
        <dbReference type="Proteomes" id="UP000043764"/>
    </source>
</evidence>
<evidence type="ECO:0000256" key="4">
    <source>
        <dbReference type="ARBA" id="ARBA00023152"/>
    </source>
</evidence>
<organism evidence="7 8">
    <name type="scientific">Phaeobacter italicus</name>
    <dbReference type="NCBI Taxonomy" id="481446"/>
    <lineage>
        <taxon>Bacteria</taxon>
        <taxon>Pseudomonadati</taxon>
        <taxon>Pseudomonadota</taxon>
        <taxon>Alphaproteobacteria</taxon>
        <taxon>Rhodobacterales</taxon>
        <taxon>Roseobacteraceae</taxon>
        <taxon>Phaeobacter</taxon>
    </lineage>
</organism>
<keyword evidence="4" id="KW-0324">Glycolysis</keyword>
<dbReference type="AlphaFoldDB" id="A0A0H5D473"/>
<dbReference type="RefSeq" id="WP_008561951.1">
    <property type="nucleotide sequence ID" value="NZ_BSKQ01000001.1"/>
</dbReference>
<dbReference type="Gene3D" id="3.20.20.70">
    <property type="entry name" value="Aldolase class I"/>
    <property type="match status" value="1"/>
</dbReference>
<evidence type="ECO:0000313" key="7">
    <source>
        <dbReference type="EMBL" id="CRL11824.1"/>
    </source>
</evidence>
<evidence type="ECO:0000256" key="1">
    <source>
        <dbReference type="ARBA" id="ARBA00004714"/>
    </source>
</evidence>
<protein>
    <recommendedName>
        <fullName evidence="3">fructose-bisphosphate aldolase</fullName>
        <ecNumber evidence="3">4.1.2.13</ecNumber>
    </recommendedName>
    <alternativeName>
        <fullName evidence="6">Fructose-bisphosphate aldolase class I</fullName>
    </alternativeName>
</protein>
<dbReference type="UniPathway" id="UPA00109">
    <property type="reaction ID" value="UER00183"/>
</dbReference>
<dbReference type="GeneID" id="78397712"/>
<dbReference type="PANTHER" id="PTHR11627">
    <property type="entry name" value="FRUCTOSE-BISPHOSPHATE ALDOLASE"/>
    <property type="match status" value="1"/>
</dbReference>
<gene>
    <name evidence="7" type="primary">fda</name>
    <name evidence="7" type="ORF">NIT7321_02694</name>
</gene>
<name>A0A0H5D473_9RHOB</name>
<keyword evidence="5 7" id="KW-0456">Lyase</keyword>
<comment type="pathway">
    <text evidence="1">Carbohydrate degradation; glycolysis; D-glyceraldehyde 3-phosphate and glycerone phosphate from D-glucose: step 4/4.</text>
</comment>
<evidence type="ECO:0000256" key="5">
    <source>
        <dbReference type="ARBA" id="ARBA00023239"/>
    </source>
</evidence>
<evidence type="ECO:0000256" key="3">
    <source>
        <dbReference type="ARBA" id="ARBA00013068"/>
    </source>
</evidence>
<dbReference type="GO" id="GO:0006096">
    <property type="term" value="P:glycolytic process"/>
    <property type="evidence" value="ECO:0007669"/>
    <property type="project" value="UniProtKB-UniPathway"/>
</dbReference>
<dbReference type="InterPro" id="IPR013785">
    <property type="entry name" value="Aldolase_TIM"/>
</dbReference>
<dbReference type="EMBL" id="CVRL01000035">
    <property type="protein sequence ID" value="CRL11824.1"/>
    <property type="molecule type" value="Genomic_DNA"/>
</dbReference>
<dbReference type="STRING" id="481446.NIT7645_03708"/>
<sequence length="300" mass="31965">MAQETSTQTAQFDRIANGKGFIAALDQSGGSTPKALALYGVMEDAYSNDDEMFGEIQKMRARIITAPDFNSDKILGAILFEKTMDAAIDGIPVPAYLWDKCGVVPFLKVDKGLADEADDVQTMKPMPDLDDLLSRAVKAGIFGTKMRSVVKAANEAGIKNVVGQQFIIGRQIAAAGLLPIIEPEVDINSATKAEAETLLKAAILEELNALPEGTKVALKLTIPTEAGLYDDLAAHDAVVRVVALSGGYSTDDACEKLAQNKTMIASFSRALTEGLNVAMSDEDYNAALGSNIDKIYRASI</sequence>
<dbReference type="NCBIfam" id="NF003784">
    <property type="entry name" value="PRK05377.1"/>
    <property type="match status" value="1"/>
</dbReference>
<evidence type="ECO:0000256" key="6">
    <source>
        <dbReference type="ARBA" id="ARBA00029799"/>
    </source>
</evidence>
<comment type="similarity">
    <text evidence="2">Belongs to the class I fructose-bisphosphate aldolase family.</text>
</comment>
<dbReference type="EC" id="4.1.2.13" evidence="3"/>
<reference evidence="8" key="1">
    <citation type="submission" date="2015-05" db="EMBL/GenBank/DDBJ databases">
        <authorList>
            <person name="Rodrigo-Torres Lidia"/>
            <person name="Arahal R.David."/>
        </authorList>
    </citation>
    <scope>NUCLEOTIDE SEQUENCE [LARGE SCALE GENOMIC DNA]</scope>
    <source>
        <strain evidence="8">CECT 7321</strain>
    </source>
</reference>
<dbReference type="Pfam" id="PF00274">
    <property type="entry name" value="Glycolytic"/>
    <property type="match status" value="1"/>
</dbReference>
<dbReference type="SUPFAM" id="SSF51569">
    <property type="entry name" value="Aldolase"/>
    <property type="match status" value="1"/>
</dbReference>
<dbReference type="GO" id="GO:0004332">
    <property type="term" value="F:fructose-bisphosphate aldolase activity"/>
    <property type="evidence" value="ECO:0007669"/>
    <property type="project" value="UniProtKB-EC"/>
</dbReference>
<proteinExistence type="inferred from homology"/>